<organism evidence="1 2">
    <name type="scientific">Trifolium subterraneum</name>
    <name type="common">Subterranean clover</name>
    <dbReference type="NCBI Taxonomy" id="3900"/>
    <lineage>
        <taxon>Eukaryota</taxon>
        <taxon>Viridiplantae</taxon>
        <taxon>Streptophyta</taxon>
        <taxon>Embryophyta</taxon>
        <taxon>Tracheophyta</taxon>
        <taxon>Spermatophyta</taxon>
        <taxon>Magnoliopsida</taxon>
        <taxon>eudicotyledons</taxon>
        <taxon>Gunneridae</taxon>
        <taxon>Pentapetalae</taxon>
        <taxon>rosids</taxon>
        <taxon>fabids</taxon>
        <taxon>Fabales</taxon>
        <taxon>Fabaceae</taxon>
        <taxon>Papilionoideae</taxon>
        <taxon>50 kb inversion clade</taxon>
        <taxon>NPAAA clade</taxon>
        <taxon>Hologalegina</taxon>
        <taxon>IRL clade</taxon>
        <taxon>Trifolieae</taxon>
        <taxon>Trifolium</taxon>
    </lineage>
</organism>
<evidence type="ECO:0000313" key="2">
    <source>
        <dbReference type="Proteomes" id="UP000242715"/>
    </source>
</evidence>
<keyword evidence="2" id="KW-1185">Reference proteome</keyword>
<reference evidence="2" key="1">
    <citation type="journal article" date="2017" name="Front. Plant Sci.">
        <title>Climate Clever Clovers: New Paradigm to Reduce the Environmental Footprint of Ruminants by Breeding Low Methanogenic Forages Utilizing Haplotype Variation.</title>
        <authorList>
            <person name="Kaur P."/>
            <person name="Appels R."/>
            <person name="Bayer P.E."/>
            <person name="Keeble-Gagnere G."/>
            <person name="Wang J."/>
            <person name="Hirakawa H."/>
            <person name="Shirasawa K."/>
            <person name="Vercoe P."/>
            <person name="Stefanova K."/>
            <person name="Durmic Z."/>
            <person name="Nichols P."/>
            <person name="Revell C."/>
            <person name="Isobe S.N."/>
            <person name="Edwards D."/>
            <person name="Erskine W."/>
        </authorList>
    </citation>
    <scope>NUCLEOTIDE SEQUENCE [LARGE SCALE GENOMIC DNA]</scope>
    <source>
        <strain evidence="2">cv. Daliak</strain>
    </source>
</reference>
<gene>
    <name evidence="1" type="ORF">TSUD_349820</name>
</gene>
<name>A0A2Z6ND30_TRISU</name>
<dbReference type="Proteomes" id="UP000242715">
    <property type="component" value="Unassembled WGS sequence"/>
</dbReference>
<accession>A0A2Z6ND30</accession>
<proteinExistence type="predicted"/>
<dbReference type="EMBL" id="DF973877">
    <property type="protein sequence ID" value="GAU41721.1"/>
    <property type="molecule type" value="Genomic_DNA"/>
</dbReference>
<evidence type="ECO:0000313" key="1">
    <source>
        <dbReference type="EMBL" id="GAU41721.1"/>
    </source>
</evidence>
<protein>
    <submittedName>
        <fullName evidence="1">Uncharacterized protein</fullName>
    </submittedName>
</protein>
<sequence length="67" mass="7609">MKAVSSAAAAVAILRTPLEFHTCCLLRPIRVNNALIPSCYRASLSLFHTQLLYFFHRIKILHSCHKD</sequence>
<dbReference type="AlphaFoldDB" id="A0A2Z6ND30"/>